<feature type="region of interest" description="Disordered" evidence="7">
    <location>
        <begin position="668"/>
        <end position="713"/>
    </location>
</feature>
<dbReference type="NCBIfam" id="TIGR01557">
    <property type="entry name" value="myb_SHAQKYF"/>
    <property type="match status" value="1"/>
</dbReference>
<feature type="region of interest" description="Disordered" evidence="7">
    <location>
        <begin position="540"/>
        <end position="573"/>
    </location>
</feature>
<protein>
    <submittedName>
        <fullName evidence="10">Uncharacterized protein</fullName>
    </submittedName>
</protein>
<dbReference type="AlphaFoldDB" id="A0AAD6M3S8"/>
<evidence type="ECO:0000256" key="1">
    <source>
        <dbReference type="ARBA" id="ARBA00004123"/>
    </source>
</evidence>
<gene>
    <name evidence="10" type="ORF">NC653_029917</name>
</gene>
<keyword evidence="6" id="KW-0597">Phosphoprotein</keyword>
<dbReference type="InterPro" id="IPR001789">
    <property type="entry name" value="Sig_transdc_resp-reg_receiver"/>
</dbReference>
<dbReference type="Gene3D" id="1.10.10.60">
    <property type="entry name" value="Homeodomain-like"/>
    <property type="match status" value="1"/>
</dbReference>
<dbReference type="Pfam" id="PF01963">
    <property type="entry name" value="TraB_PrgY_gumN"/>
    <property type="match status" value="1"/>
</dbReference>
<dbReference type="Gene3D" id="3.30.70.330">
    <property type="match status" value="1"/>
</dbReference>
<evidence type="ECO:0000256" key="7">
    <source>
        <dbReference type="SAM" id="MobiDB-lite"/>
    </source>
</evidence>
<dbReference type="PROSITE" id="PS50110">
    <property type="entry name" value="RESPONSE_REGULATORY"/>
    <property type="match status" value="1"/>
</dbReference>
<dbReference type="InterPro" id="IPR011006">
    <property type="entry name" value="CheY-like_superfamily"/>
</dbReference>
<keyword evidence="4" id="KW-0804">Transcription</keyword>
<feature type="compositionally biased region" description="Low complexity" evidence="7">
    <location>
        <begin position="694"/>
        <end position="707"/>
    </location>
</feature>
<evidence type="ECO:0000256" key="6">
    <source>
        <dbReference type="PROSITE-ProRule" id="PRU00169"/>
    </source>
</evidence>
<dbReference type="Pfam" id="PF00072">
    <property type="entry name" value="Response_reg"/>
    <property type="match status" value="1"/>
</dbReference>
<dbReference type="PANTHER" id="PTHR21530:SF0">
    <property type="entry name" value="TRAB FAMILY PROTEIN"/>
    <property type="match status" value="1"/>
</dbReference>
<dbReference type="CDD" id="cd14726">
    <property type="entry name" value="TraB_PrgY-like"/>
    <property type="match status" value="1"/>
</dbReference>
<dbReference type="SUPFAM" id="SSF46689">
    <property type="entry name" value="Homeodomain-like"/>
    <property type="match status" value="1"/>
</dbReference>
<dbReference type="EMBL" id="JAQIZT010000012">
    <property type="protein sequence ID" value="KAJ6978165.1"/>
    <property type="molecule type" value="Genomic_DNA"/>
</dbReference>
<evidence type="ECO:0000256" key="3">
    <source>
        <dbReference type="ARBA" id="ARBA00023015"/>
    </source>
</evidence>
<proteinExistence type="inferred from homology"/>
<comment type="caution">
    <text evidence="10">The sequence shown here is derived from an EMBL/GenBank/DDBJ whole genome shotgun (WGS) entry which is preliminary data.</text>
</comment>
<evidence type="ECO:0000259" key="9">
    <source>
        <dbReference type="PROSITE" id="PS50891"/>
    </source>
</evidence>
<dbReference type="InterPro" id="IPR006447">
    <property type="entry name" value="Myb_dom_plants"/>
</dbReference>
<dbReference type="SUPFAM" id="SSF52172">
    <property type="entry name" value="CheY-like"/>
    <property type="match status" value="1"/>
</dbReference>
<reference evidence="10" key="1">
    <citation type="journal article" date="2023" name="Mol. Ecol. Resour.">
        <title>Chromosome-level genome assembly of a triploid poplar Populus alba 'Berolinensis'.</title>
        <authorList>
            <person name="Chen S."/>
            <person name="Yu Y."/>
            <person name="Wang X."/>
            <person name="Wang S."/>
            <person name="Zhang T."/>
            <person name="Zhou Y."/>
            <person name="He R."/>
            <person name="Meng N."/>
            <person name="Wang Y."/>
            <person name="Liu W."/>
            <person name="Liu Z."/>
            <person name="Liu J."/>
            <person name="Guo Q."/>
            <person name="Huang H."/>
            <person name="Sederoff R.R."/>
            <person name="Wang G."/>
            <person name="Qu G."/>
            <person name="Chen S."/>
        </authorList>
    </citation>
    <scope>NUCLEOTIDE SEQUENCE</scope>
    <source>
        <strain evidence="10">SC-2020</strain>
    </source>
</reference>
<dbReference type="SUPFAM" id="SSF54928">
    <property type="entry name" value="RNA-binding domain, RBD"/>
    <property type="match status" value="1"/>
</dbReference>
<feature type="domain" description="LOB" evidence="9">
    <location>
        <begin position="1002"/>
        <end position="1103"/>
    </location>
</feature>
<dbReference type="GO" id="GO:0003677">
    <property type="term" value="F:DNA binding"/>
    <property type="evidence" value="ECO:0007669"/>
    <property type="project" value="InterPro"/>
</dbReference>
<dbReference type="PANTHER" id="PTHR21530">
    <property type="entry name" value="PHEROMONE SHUTDOWN PROTEIN"/>
    <property type="match status" value="1"/>
</dbReference>
<dbReference type="PROSITE" id="PS50891">
    <property type="entry name" value="LOB"/>
    <property type="match status" value="1"/>
</dbReference>
<name>A0AAD6M3S8_9ROSI</name>
<evidence type="ECO:0000256" key="5">
    <source>
        <dbReference type="ARBA" id="ARBA00023242"/>
    </source>
</evidence>
<dbReference type="GO" id="GO:0005634">
    <property type="term" value="C:nucleus"/>
    <property type="evidence" value="ECO:0007669"/>
    <property type="project" value="UniProtKB-SubCell"/>
</dbReference>
<feature type="compositionally biased region" description="Basic and acidic residues" evidence="7">
    <location>
        <begin position="551"/>
        <end position="561"/>
    </location>
</feature>
<dbReference type="InterPro" id="IPR004883">
    <property type="entry name" value="LOB"/>
</dbReference>
<comment type="subcellular location">
    <subcellularLocation>
        <location evidence="1">Nucleus</location>
    </subcellularLocation>
</comment>
<dbReference type="FunFam" id="1.10.10.60:FF:000007">
    <property type="entry name" value="Two-component response regulator"/>
    <property type="match status" value="1"/>
</dbReference>
<evidence type="ECO:0000313" key="10">
    <source>
        <dbReference type="EMBL" id="KAJ6978165.1"/>
    </source>
</evidence>
<evidence type="ECO:0000313" key="11">
    <source>
        <dbReference type="Proteomes" id="UP001164929"/>
    </source>
</evidence>
<dbReference type="GO" id="GO:0000160">
    <property type="term" value="P:phosphorelay signal transduction system"/>
    <property type="evidence" value="ECO:0007669"/>
    <property type="project" value="InterPro"/>
</dbReference>
<dbReference type="InterPro" id="IPR012677">
    <property type="entry name" value="Nucleotide-bd_a/b_plait_sf"/>
</dbReference>
<evidence type="ECO:0000256" key="2">
    <source>
        <dbReference type="ARBA" id="ARBA00005474"/>
    </source>
</evidence>
<accession>A0AAD6M3S8</accession>
<dbReference type="InterPro" id="IPR035979">
    <property type="entry name" value="RBD_domain_sf"/>
</dbReference>
<feature type="modified residue" description="4-aspartylphosphate" evidence="6">
    <location>
        <position position="437"/>
    </location>
</feature>
<keyword evidence="5" id="KW-0539">Nucleus</keyword>
<dbReference type="Pfam" id="PF03195">
    <property type="entry name" value="LOB"/>
    <property type="match status" value="1"/>
</dbReference>
<sequence length="1252" mass="139172">METLLKIPFPIFSNNRHILTTKPTKPLKVSIKPPPPDFDFRSEILQESRATISRTYPELLDLANDGTLLLIEKKLFGPVPSWRTEFVEPEAIWLVGATHISSQSAAEVERVIRAVKPDNVVVELCRSRQVFIFIFLGVKFMFFSWKCLDSNVSKLWISLWSYLSSNNIVISLIAEFICRAGIMYISDEGEVGQQLRSSMFSLSGTGFFGAVGRSINLGGQTALALRLLLALFSSKISSDVNRPFGDEFRAARKVAEEIGAQIVLGDRPIEITLERAWNSLKWRDKLSLVIAVVRGITSSSDISKNNFKASSADDRTFQLYEQLSFSYPSLLQPLIHERDTYLAWSLKRSKAVNNGKRVVGVIGKGHMNGVIYALISDQGNLRFRDVAGRRSSGDDGSNGFVADNRELELIVVTVKNPFDALSTLRLKRGLIDVVVSDLHMPEMNGMELQKQVEEEFQLPVIIMSSDDSKNVILRSLEGGAAFYIVKPFSKDDLKNVWHYAVAIKTGDSLTIKAIEGSREPSSSTLVERLSLEDVNSATSINGEKLSRKNGRKEERKSTREDQEVDSQPASKKPKVVWTHSLHNRFLLALNHIGLDKAVPKRILECMRVRGLSRENIASHLQKYRIFLKKVAESGGCSPEDLSGRDPRTYFAPSQLFMMLKNAQQEYSRRVTRGSIQPGRGGNSIPALGGSSFRNLNSPNQQAPSNNSMLQSPYGQSRLFGNANYANQANQIGSGLESSNYSIGANMPSHGAVIPNSPTHGTSPMQMYHPHNQARSYLQNLGSPPLINRFGGVGIQATNYGSGDGDIGIINNSLNTINNYVGIRVTPDGRLIGSGHMQLNMNELSNGFSDGGHPCLMNCARNGNMNAASIGFNIAPANYVAQRESFSAGFEGANQFFPPAPFTSVYHGNSTPMLLPPPPPPPQHLQLGLGNGGQNDNVFGLMNNSPHILGGNSNQQPHIGHGELNVSDMLWEPTNNPPAYQLPQGVDQMSTLLHELLTPMISGRCAACKYLRRRCPSDCIFSPYFPSNSPQRFACVHRIYGASNVAKMLQQLPAHLRAEAANSLYYEAQSRTQDPVYGCVGIISVLHQQIHGVESQLAKTKAEIAVLNSLAEEPARIQENEVEASINNFLLEQDKCVWSSRMRSIFCGNFEYDARQTELERLFKRYGRVERVDMKAGIVRVWSFLCYMKRVFEIISMKKRIVLGNIYSSRLMDGCSELYLSCDKHLLVFKKNYSHPQWQNHANFSETIAFHFS</sequence>
<organism evidence="10 11">
    <name type="scientific">Populus alba x Populus x berolinensis</name>
    <dbReference type="NCBI Taxonomy" id="444605"/>
    <lineage>
        <taxon>Eukaryota</taxon>
        <taxon>Viridiplantae</taxon>
        <taxon>Streptophyta</taxon>
        <taxon>Embryophyta</taxon>
        <taxon>Tracheophyta</taxon>
        <taxon>Spermatophyta</taxon>
        <taxon>Magnoliopsida</taxon>
        <taxon>eudicotyledons</taxon>
        <taxon>Gunneridae</taxon>
        <taxon>Pentapetalae</taxon>
        <taxon>rosids</taxon>
        <taxon>fabids</taxon>
        <taxon>Malpighiales</taxon>
        <taxon>Salicaceae</taxon>
        <taxon>Saliceae</taxon>
        <taxon>Populus</taxon>
    </lineage>
</organism>
<dbReference type="Proteomes" id="UP001164929">
    <property type="component" value="Chromosome 12"/>
</dbReference>
<evidence type="ECO:0000259" key="8">
    <source>
        <dbReference type="PROSITE" id="PS50110"/>
    </source>
</evidence>
<keyword evidence="3" id="KW-0805">Transcription regulation</keyword>
<comment type="similarity">
    <text evidence="2">Belongs to the LOB domain-containing protein family.</text>
</comment>
<dbReference type="InterPro" id="IPR009057">
    <property type="entry name" value="Homeodomain-like_sf"/>
</dbReference>
<dbReference type="SMART" id="SM00448">
    <property type="entry name" value="REC"/>
    <property type="match status" value="1"/>
</dbReference>
<dbReference type="InterPro" id="IPR046345">
    <property type="entry name" value="TraB_PrgY-like"/>
</dbReference>
<evidence type="ECO:0000256" key="4">
    <source>
        <dbReference type="ARBA" id="ARBA00023163"/>
    </source>
</evidence>
<feature type="domain" description="Response regulatory" evidence="8">
    <location>
        <begin position="382"/>
        <end position="501"/>
    </location>
</feature>
<keyword evidence="11" id="KW-1185">Reference proteome</keyword>
<dbReference type="InterPro" id="IPR002816">
    <property type="entry name" value="TraB/PrgY/GumN_fam"/>
</dbReference>
<dbReference type="Gene3D" id="3.40.50.2300">
    <property type="match status" value="1"/>
</dbReference>